<dbReference type="RefSeq" id="WP_117445666.1">
    <property type="nucleotide sequence ID" value="NZ_CALCIP010000008.1"/>
</dbReference>
<proteinExistence type="predicted"/>
<evidence type="ECO:0008006" key="4">
    <source>
        <dbReference type="Google" id="ProtNLM"/>
    </source>
</evidence>
<gene>
    <name evidence="2" type="ORF">DXC78_03030</name>
    <name evidence="1" type="ORF">PND82_09605</name>
</gene>
<dbReference type="EMBL" id="JAQLXO010000021">
    <property type="protein sequence ID" value="MDB7983069.1"/>
    <property type="molecule type" value="Genomic_DNA"/>
</dbReference>
<reference evidence="1" key="2">
    <citation type="submission" date="2023-01" db="EMBL/GenBank/DDBJ databases">
        <title>Human gut microbiome strain richness.</title>
        <authorList>
            <person name="Chen-Liaw A."/>
        </authorList>
    </citation>
    <scope>NUCLEOTIDE SEQUENCE</scope>
    <source>
        <strain evidence="1">D8_m1001271B151109d0_201107</strain>
    </source>
</reference>
<evidence type="ECO:0000313" key="1">
    <source>
        <dbReference type="EMBL" id="MDB7983069.1"/>
    </source>
</evidence>
<dbReference type="Proteomes" id="UP001212981">
    <property type="component" value="Unassembled WGS sequence"/>
</dbReference>
<sequence>MEDKKELKEIMQESKRLYDEQCKKILSYKQILSYLFQSCLEEYKDLSLEEIQELLEKETESEMRKMCTFSDAIWKKGIEKGRDEGMERGIKEGSLIISINNVQNLIKKHVVSNIEEAMDLLGVEASLRPAILKSIQMH</sequence>
<organism evidence="2 3">
    <name type="scientific">Faecalicoccus pleomorphus</name>
    <dbReference type="NCBI Taxonomy" id="1323"/>
    <lineage>
        <taxon>Bacteria</taxon>
        <taxon>Bacillati</taxon>
        <taxon>Bacillota</taxon>
        <taxon>Erysipelotrichia</taxon>
        <taxon>Erysipelotrichales</taxon>
        <taxon>Erysipelotrichaceae</taxon>
        <taxon>Faecalicoccus</taxon>
    </lineage>
</organism>
<comment type="caution">
    <text evidence="2">The sequence shown here is derived from an EMBL/GenBank/DDBJ whole genome shotgun (WGS) entry which is preliminary data.</text>
</comment>
<evidence type="ECO:0000313" key="2">
    <source>
        <dbReference type="EMBL" id="RGD77490.1"/>
    </source>
</evidence>
<dbReference type="EMBL" id="QUSK01000005">
    <property type="protein sequence ID" value="RGD77490.1"/>
    <property type="molecule type" value="Genomic_DNA"/>
</dbReference>
<name>A0A3E3E7Z4_9FIRM</name>
<accession>A0A3E3E7Z4</accession>
<dbReference type="Proteomes" id="UP000260721">
    <property type="component" value="Unassembled WGS sequence"/>
</dbReference>
<dbReference type="AlphaFoldDB" id="A0A3E3E7Z4"/>
<reference evidence="2 3" key="1">
    <citation type="submission" date="2018-08" db="EMBL/GenBank/DDBJ databases">
        <title>A genome reference for cultivated species of the human gut microbiota.</title>
        <authorList>
            <person name="Zou Y."/>
            <person name="Xue W."/>
            <person name="Luo G."/>
        </authorList>
    </citation>
    <scope>NUCLEOTIDE SEQUENCE [LARGE SCALE GENOMIC DNA]</scope>
    <source>
        <strain evidence="2 3">TF08-11</strain>
    </source>
</reference>
<protein>
    <recommendedName>
        <fullName evidence="4">Rpn family recombination-promoting nuclease/putative transposase</fullName>
    </recommendedName>
</protein>
<evidence type="ECO:0000313" key="3">
    <source>
        <dbReference type="Proteomes" id="UP000260721"/>
    </source>
</evidence>